<dbReference type="InterPro" id="IPR023393">
    <property type="entry name" value="START-like_dom_sf"/>
</dbReference>
<evidence type="ECO:0000313" key="4">
    <source>
        <dbReference type="Proteomes" id="UP000221961"/>
    </source>
</evidence>
<reference evidence="3 4" key="1">
    <citation type="submission" date="2017-10" db="EMBL/GenBank/DDBJ databases">
        <title>Comparative genomics between pathogenic Norcardia.</title>
        <authorList>
            <person name="Zeng L."/>
        </authorList>
    </citation>
    <scope>NUCLEOTIDE SEQUENCE [LARGE SCALE GENOMIC DNA]</scope>
    <source>
        <strain evidence="3 4">NC_YFY_NT001</strain>
    </source>
</reference>
<dbReference type="CDD" id="cd08899">
    <property type="entry name" value="SRPBCC_CalC_Aha1-like_6"/>
    <property type="match status" value="1"/>
</dbReference>
<accession>A0A291RTH7</accession>
<dbReference type="InterPro" id="IPR013538">
    <property type="entry name" value="ASHA1/2-like_C"/>
</dbReference>
<protein>
    <submittedName>
        <fullName evidence="3">ATPase</fullName>
    </submittedName>
</protein>
<sequence>MSNAGSIEREGDRLTLTFRRRLDHPIEAVWSALTEPEQIGQWFSAAKVDGRVDGRVWFAGPRDRTVTGRILAWDPPYVFSHEWHNPPLLDSVVRYELETDGHATILTVRHSRFDPNHARGYLPGLHAYLDRLAAHLDGSEVPDWQPLAISHCKTYNDAR</sequence>
<name>A0A291RTH7_9NOCA</name>
<dbReference type="SUPFAM" id="SSF55961">
    <property type="entry name" value="Bet v1-like"/>
    <property type="match status" value="1"/>
</dbReference>
<feature type="domain" description="Activator of Hsp90 ATPase homologue 1/2-like C-terminal" evidence="2">
    <location>
        <begin position="23"/>
        <end position="136"/>
    </location>
</feature>
<evidence type="ECO:0000259" key="2">
    <source>
        <dbReference type="Pfam" id="PF08327"/>
    </source>
</evidence>
<dbReference type="Proteomes" id="UP000221961">
    <property type="component" value="Chromosome"/>
</dbReference>
<dbReference type="EMBL" id="CP023778">
    <property type="protein sequence ID" value="ATL70813.1"/>
    <property type="molecule type" value="Genomic_DNA"/>
</dbReference>
<dbReference type="Gene3D" id="3.30.530.20">
    <property type="match status" value="1"/>
</dbReference>
<evidence type="ECO:0000256" key="1">
    <source>
        <dbReference type="ARBA" id="ARBA00006817"/>
    </source>
</evidence>
<dbReference type="AlphaFoldDB" id="A0A291RTH7"/>
<gene>
    <name evidence="3" type="ORF">CRH09_36170</name>
</gene>
<dbReference type="GeneID" id="88362686"/>
<dbReference type="KEGG" id="ntp:CRH09_36170"/>
<comment type="similarity">
    <text evidence="1">Belongs to the AHA1 family.</text>
</comment>
<dbReference type="Pfam" id="PF08327">
    <property type="entry name" value="AHSA1"/>
    <property type="match status" value="1"/>
</dbReference>
<proteinExistence type="inferred from homology"/>
<organism evidence="3 4">
    <name type="scientific">Nocardia terpenica</name>
    <dbReference type="NCBI Taxonomy" id="455432"/>
    <lineage>
        <taxon>Bacteria</taxon>
        <taxon>Bacillati</taxon>
        <taxon>Actinomycetota</taxon>
        <taxon>Actinomycetes</taxon>
        <taxon>Mycobacteriales</taxon>
        <taxon>Nocardiaceae</taxon>
        <taxon>Nocardia</taxon>
    </lineage>
</organism>
<dbReference type="RefSeq" id="WP_098697758.1">
    <property type="nucleotide sequence ID" value="NZ_CP023778.1"/>
</dbReference>
<evidence type="ECO:0000313" key="3">
    <source>
        <dbReference type="EMBL" id="ATL70813.1"/>
    </source>
</evidence>